<gene>
    <name evidence="2" type="ORF">HCN44_009018</name>
</gene>
<dbReference type="AlphaFoldDB" id="A0A834XN00"/>
<comment type="caution">
    <text evidence="2">The sequence shown here is derived from an EMBL/GenBank/DDBJ whole genome shotgun (WGS) entry which is preliminary data.</text>
</comment>
<proteinExistence type="predicted"/>
<reference evidence="2 3" key="1">
    <citation type="submission" date="2020-08" db="EMBL/GenBank/DDBJ databases">
        <title>Aphidius gifuensis genome sequencing and assembly.</title>
        <authorList>
            <person name="Du Z."/>
        </authorList>
    </citation>
    <scope>NUCLEOTIDE SEQUENCE [LARGE SCALE GENOMIC DNA]</scope>
    <source>
        <strain evidence="2">YNYX2018</strain>
        <tissue evidence="2">Adults</tissue>
    </source>
</reference>
<dbReference type="InterPro" id="IPR037361">
    <property type="entry name" value="COMMD10"/>
</dbReference>
<dbReference type="PANTHER" id="PTHR12333">
    <property type="entry name" value="COMM DOMAIN CONTAINING PROTEIN 10"/>
    <property type="match status" value="1"/>
</dbReference>
<keyword evidence="3" id="KW-1185">Reference proteome</keyword>
<dbReference type="PROSITE" id="PS51269">
    <property type="entry name" value="COMM"/>
    <property type="match status" value="1"/>
</dbReference>
<dbReference type="Proteomes" id="UP000639338">
    <property type="component" value="Unassembled WGS sequence"/>
</dbReference>
<sequence length="198" mass="22570">MSSWITITPRLEQGLEIVEKIDSGKFRIFVNKICQSFYSSTTGKIFNTEEEEKLQTSLKIDQDELNLLIDTVTLIYSQAAFNTVKPGVMESFMKSSFSISHDKITIFVNSWMTHAKNIIDNLKKKSIFPTQLEDVNWSLNVQASTSDDPNVSKPVALIQLGLRNADKKERVTVEFDKKSLTELYQGLEKIQQQLDAIK</sequence>
<organism evidence="2 3">
    <name type="scientific">Aphidius gifuensis</name>
    <name type="common">Parasitoid wasp</name>
    <dbReference type="NCBI Taxonomy" id="684658"/>
    <lineage>
        <taxon>Eukaryota</taxon>
        <taxon>Metazoa</taxon>
        <taxon>Ecdysozoa</taxon>
        <taxon>Arthropoda</taxon>
        <taxon>Hexapoda</taxon>
        <taxon>Insecta</taxon>
        <taxon>Pterygota</taxon>
        <taxon>Neoptera</taxon>
        <taxon>Endopterygota</taxon>
        <taxon>Hymenoptera</taxon>
        <taxon>Apocrita</taxon>
        <taxon>Ichneumonoidea</taxon>
        <taxon>Braconidae</taxon>
        <taxon>Aphidiinae</taxon>
        <taxon>Aphidius</taxon>
    </lineage>
</organism>
<feature type="domain" description="COMM" evidence="1">
    <location>
        <begin position="131"/>
        <end position="198"/>
    </location>
</feature>
<dbReference type="EMBL" id="JACMRX010000005">
    <property type="protein sequence ID" value="KAF7990075.1"/>
    <property type="molecule type" value="Genomic_DNA"/>
</dbReference>
<evidence type="ECO:0000259" key="1">
    <source>
        <dbReference type="PROSITE" id="PS51269"/>
    </source>
</evidence>
<protein>
    <recommendedName>
        <fullName evidence="1">COMM domain-containing protein</fullName>
    </recommendedName>
</protein>
<dbReference type="Pfam" id="PF07258">
    <property type="entry name" value="COMM_domain"/>
    <property type="match status" value="1"/>
</dbReference>
<dbReference type="Pfam" id="PF21672">
    <property type="entry name" value="COMM_HN"/>
    <property type="match status" value="1"/>
</dbReference>
<accession>A0A834XN00</accession>
<dbReference type="OrthoDB" id="77522at2759"/>
<dbReference type="InterPro" id="IPR017920">
    <property type="entry name" value="COMM"/>
</dbReference>
<name>A0A834XN00_APHGI</name>
<evidence type="ECO:0000313" key="3">
    <source>
        <dbReference type="Proteomes" id="UP000639338"/>
    </source>
</evidence>
<evidence type="ECO:0000313" key="2">
    <source>
        <dbReference type="EMBL" id="KAF7990075.1"/>
    </source>
</evidence>
<dbReference type="PANTHER" id="PTHR12333:SF0">
    <property type="entry name" value="COMM DOMAIN-CONTAINING PROTEIN 10"/>
    <property type="match status" value="1"/>
</dbReference>